<evidence type="ECO:0000313" key="2">
    <source>
        <dbReference type="EMBL" id="AKB59303.1"/>
    </source>
</evidence>
<dbReference type="KEGG" id="mbar:MSBR2_2787"/>
<sequence>MVDKDNCSGIKRELVNEMKEDKKDWTISSPAQVIRKGDYYILPVSEQATQDIRHRYKQYTIWCSDP</sequence>
<dbReference type="Pfam" id="PF05727">
    <property type="entry name" value="UPF0228"/>
    <property type="match status" value="1"/>
</dbReference>
<dbReference type="Proteomes" id="UP000033079">
    <property type="component" value="Chromosome"/>
</dbReference>
<proteinExistence type="inferred from homology"/>
<evidence type="ECO:0000313" key="3">
    <source>
        <dbReference type="Proteomes" id="UP000033079"/>
    </source>
</evidence>
<comment type="similarity">
    <text evidence="1">Belongs to the UPF0228 family.</text>
</comment>
<accession>A0A0E3R3N0</accession>
<evidence type="ECO:0000256" key="1">
    <source>
        <dbReference type="ARBA" id="ARBA00009746"/>
    </source>
</evidence>
<dbReference type="HOGENOM" id="CLU_2820790_0_0_2"/>
<dbReference type="InterPro" id="IPR008887">
    <property type="entry name" value="UPF0228"/>
</dbReference>
<reference evidence="2 3" key="1">
    <citation type="submission" date="2014-07" db="EMBL/GenBank/DDBJ databases">
        <title>Methanogenic archaea and the global carbon cycle.</title>
        <authorList>
            <person name="Henriksen J.R."/>
            <person name="Luke J."/>
            <person name="Reinhart S."/>
            <person name="Benedict M.N."/>
            <person name="Youngblut N.D."/>
            <person name="Metcalf M.E."/>
            <person name="Whitaker R.J."/>
            <person name="Metcalf W.W."/>
        </authorList>
    </citation>
    <scope>NUCLEOTIDE SEQUENCE [LARGE SCALE GENOMIC DNA]</scope>
    <source>
        <strain evidence="2 3">227</strain>
    </source>
</reference>
<dbReference type="PATRIC" id="fig|1434106.5.peg.3562"/>
<dbReference type="EMBL" id="CP009530">
    <property type="protein sequence ID" value="AKB59303.1"/>
    <property type="molecule type" value="Genomic_DNA"/>
</dbReference>
<protein>
    <submittedName>
        <fullName evidence="2">Uncharacterized protein</fullName>
    </submittedName>
</protein>
<organism evidence="2 3">
    <name type="scientific">Methanosarcina barkeri 227</name>
    <dbReference type="NCBI Taxonomy" id="1434106"/>
    <lineage>
        <taxon>Archaea</taxon>
        <taxon>Methanobacteriati</taxon>
        <taxon>Methanobacteriota</taxon>
        <taxon>Stenosarchaea group</taxon>
        <taxon>Methanomicrobia</taxon>
        <taxon>Methanosarcinales</taxon>
        <taxon>Methanosarcinaceae</taxon>
        <taxon>Methanosarcina</taxon>
    </lineage>
</organism>
<dbReference type="AlphaFoldDB" id="A0A0E3R3N0"/>
<gene>
    <name evidence="2" type="ORF">MSBR2_2787</name>
</gene>
<name>A0A0E3R3N0_METBA</name>